<dbReference type="CDD" id="cd00170">
    <property type="entry name" value="SEC14"/>
    <property type="match status" value="1"/>
</dbReference>
<dbReference type="EMBL" id="WIXP02000003">
    <property type="protein sequence ID" value="KAF6212795.1"/>
    <property type="molecule type" value="Genomic_DNA"/>
</dbReference>
<organism evidence="2 3">
    <name type="scientific">Apolygus lucorum</name>
    <name type="common">Small green plant bug</name>
    <name type="synonym">Lygocoris lucorum</name>
    <dbReference type="NCBI Taxonomy" id="248454"/>
    <lineage>
        <taxon>Eukaryota</taxon>
        <taxon>Metazoa</taxon>
        <taxon>Ecdysozoa</taxon>
        <taxon>Arthropoda</taxon>
        <taxon>Hexapoda</taxon>
        <taxon>Insecta</taxon>
        <taxon>Pterygota</taxon>
        <taxon>Neoptera</taxon>
        <taxon>Paraneoptera</taxon>
        <taxon>Hemiptera</taxon>
        <taxon>Heteroptera</taxon>
        <taxon>Panheteroptera</taxon>
        <taxon>Cimicomorpha</taxon>
        <taxon>Miridae</taxon>
        <taxon>Mirini</taxon>
        <taxon>Apolygus</taxon>
    </lineage>
</organism>
<name>A0A6A4J4I5_APOLU</name>
<evidence type="ECO:0000313" key="3">
    <source>
        <dbReference type="Proteomes" id="UP000466442"/>
    </source>
</evidence>
<dbReference type="SMART" id="SM00516">
    <property type="entry name" value="SEC14"/>
    <property type="match status" value="1"/>
</dbReference>
<dbReference type="InterPro" id="IPR001251">
    <property type="entry name" value="CRAL-TRIO_dom"/>
</dbReference>
<dbReference type="Proteomes" id="UP000466442">
    <property type="component" value="Unassembled WGS sequence"/>
</dbReference>
<dbReference type="InterPro" id="IPR051336">
    <property type="entry name" value="RhoGEF_Guanine_NuclExch_SF"/>
</dbReference>
<dbReference type="SUPFAM" id="SSF46966">
    <property type="entry name" value="Spectrin repeat"/>
    <property type="match status" value="2"/>
</dbReference>
<dbReference type="InterPro" id="IPR056466">
    <property type="entry name" value="Spectrin_DBS"/>
</dbReference>
<proteinExistence type="predicted"/>
<dbReference type="OrthoDB" id="10004999at2759"/>
<evidence type="ECO:0000256" key="1">
    <source>
        <dbReference type="ARBA" id="ARBA00022658"/>
    </source>
</evidence>
<keyword evidence="3" id="KW-1185">Reference proteome</keyword>
<accession>A0A6A4J4I5</accession>
<dbReference type="InterPro" id="IPR036865">
    <property type="entry name" value="CRAL-TRIO_dom_sf"/>
</dbReference>
<dbReference type="Pfam" id="PF13716">
    <property type="entry name" value="CRAL_TRIO_2"/>
    <property type="match status" value="1"/>
</dbReference>
<dbReference type="Pfam" id="PF23289">
    <property type="entry name" value="Spectrin_5"/>
    <property type="match status" value="1"/>
</dbReference>
<dbReference type="Gene3D" id="1.20.58.60">
    <property type="match status" value="1"/>
</dbReference>
<dbReference type="PANTHER" id="PTHR22826:SF211">
    <property type="entry name" value="LD43457P"/>
    <property type="match status" value="1"/>
</dbReference>
<gene>
    <name evidence="2" type="ORF">GE061_010504</name>
</gene>
<dbReference type="PANTHER" id="PTHR22826">
    <property type="entry name" value="RHO GUANINE EXCHANGE FACTOR-RELATED"/>
    <property type="match status" value="1"/>
</dbReference>
<dbReference type="GO" id="GO:0005737">
    <property type="term" value="C:cytoplasm"/>
    <property type="evidence" value="ECO:0007669"/>
    <property type="project" value="TreeGrafter"/>
</dbReference>
<dbReference type="SUPFAM" id="SSF52087">
    <property type="entry name" value="CRAL/TRIO domain"/>
    <property type="match status" value="1"/>
</dbReference>
<dbReference type="PROSITE" id="PS50191">
    <property type="entry name" value="CRAL_TRIO"/>
    <property type="match status" value="1"/>
</dbReference>
<evidence type="ECO:0000313" key="2">
    <source>
        <dbReference type="EMBL" id="KAF6212795.1"/>
    </source>
</evidence>
<keyword evidence="1" id="KW-0344">Guanine-nucleotide releasing factor</keyword>
<dbReference type="AlphaFoldDB" id="A0A6A4J4I5"/>
<dbReference type="GO" id="GO:0005085">
    <property type="term" value="F:guanyl-nucleotide exchange factor activity"/>
    <property type="evidence" value="ECO:0007669"/>
    <property type="project" value="UniProtKB-KW"/>
</dbReference>
<dbReference type="Gene3D" id="3.40.525.10">
    <property type="entry name" value="CRAL-TRIO lipid binding domain"/>
    <property type="match status" value="1"/>
</dbReference>
<sequence length="558" mass="64099">MHRSVSALSLQFRRRVPSWKRKVTVESFVLDTMPGPDGNELSIHDVVELLEQRNAIITGGKTREGYAIISLPDHSNFANLSDSEYQKLMMYLTSVPPMHEADLGFALVVDRRNDKWSSVKNTLLKIASFFPGLIHIAYIIRPAGFFQKAISEVSHKFFREEFKFKVIVCSCVEDLHQCIDRVELTTDMDGTLPYHHKQWIKQRIGLEEFSRQTQSVSGSLDKFTWRLRESISEAEAAESEMVRAMLNSETSDYLALKEQILSAARTGEQLLSDIRHRLEPSAMVNITAVERLLVQLEETERTFDEFWVEHSARLRQCLDVQRFYIDYKKILANLEQHMKMVSQMTEIGETVKRVEYLIAEFNAHEKICANDIEHCEEIVNFGRGMISGRHYWPLECVGVRCDELERTCTTLRERLEQRSHILSKSLQLLITVDKANKWCTRGIELLEARMDNCACGLDAAEVGLSKLVEFMETSNEFNSVLAEYSTPETKALVSQVLQRIEDVKTMCNKKMVTLKRLIEKPPRPVQTVTPEPAIPLQPMIRPSNFVISPKVRQTAVLL</sequence>
<protein>
    <submittedName>
        <fullName evidence="2">Uncharacterized protein</fullName>
    </submittedName>
</protein>
<reference evidence="2" key="1">
    <citation type="journal article" date="2021" name="Mol. Ecol. Resour.">
        <title>Apolygus lucorum genome provides insights into omnivorousness and mesophyll feeding.</title>
        <authorList>
            <person name="Liu Y."/>
            <person name="Liu H."/>
            <person name="Wang H."/>
            <person name="Huang T."/>
            <person name="Liu B."/>
            <person name="Yang B."/>
            <person name="Yin L."/>
            <person name="Li B."/>
            <person name="Zhang Y."/>
            <person name="Zhang S."/>
            <person name="Jiang F."/>
            <person name="Zhang X."/>
            <person name="Ren Y."/>
            <person name="Wang B."/>
            <person name="Wang S."/>
            <person name="Lu Y."/>
            <person name="Wu K."/>
            <person name="Fan W."/>
            <person name="Wang G."/>
        </authorList>
    </citation>
    <scope>NUCLEOTIDE SEQUENCE</scope>
    <source>
        <strain evidence="2">12Hb</strain>
    </source>
</reference>
<comment type="caution">
    <text evidence="2">The sequence shown here is derived from an EMBL/GenBank/DDBJ whole genome shotgun (WGS) entry which is preliminary data.</text>
</comment>